<evidence type="ECO:0000313" key="2">
    <source>
        <dbReference type="EMBL" id="CAA9306106.1"/>
    </source>
</evidence>
<organism evidence="2">
    <name type="scientific">uncultured Cytophagales bacterium</name>
    <dbReference type="NCBI Taxonomy" id="158755"/>
    <lineage>
        <taxon>Bacteria</taxon>
        <taxon>Pseudomonadati</taxon>
        <taxon>Bacteroidota</taxon>
        <taxon>Sphingobacteriia</taxon>
        <taxon>Sphingobacteriales</taxon>
        <taxon>environmental samples</taxon>
    </lineage>
</organism>
<proteinExistence type="predicted"/>
<sequence length="230" mass="24034">MLREKKRISHIISRIGGVALGLTLVLSGCNEQGESHKAMGTGDGDALEESGYEANNGEDSLVSGEAVNSAVRADTAAEADGSIEQNVTQRQDTSESYSSVNGRSSTNNVGTSVSVNQNRAINRVNEPRPVNQTPTQGDSLTTTNRDVPLKQGLDGKGGDGQSSGNAKTNEAGETNPNGQGGANRVERDVTGQTDPNGRPLDGNGKAKQADESRNRQNVSSDKTQPKKSAQ</sequence>
<accession>A0A6J4KHA2</accession>
<evidence type="ECO:0000256" key="1">
    <source>
        <dbReference type="SAM" id="MobiDB-lite"/>
    </source>
</evidence>
<feature type="compositionally biased region" description="Polar residues" evidence="1">
    <location>
        <begin position="215"/>
        <end position="230"/>
    </location>
</feature>
<reference evidence="2" key="1">
    <citation type="submission" date="2020-02" db="EMBL/GenBank/DDBJ databases">
        <authorList>
            <person name="Meier V. D."/>
        </authorList>
    </citation>
    <scope>NUCLEOTIDE SEQUENCE</scope>
    <source>
        <strain evidence="2">AVDCRST_MAG56</strain>
    </source>
</reference>
<feature type="compositionally biased region" description="Low complexity" evidence="1">
    <location>
        <begin position="104"/>
        <end position="118"/>
    </location>
</feature>
<feature type="compositionally biased region" description="Polar residues" evidence="1">
    <location>
        <begin position="165"/>
        <end position="177"/>
    </location>
</feature>
<name>A0A6J4KHA2_9SPHI</name>
<dbReference type="AlphaFoldDB" id="A0A6J4KHA2"/>
<gene>
    <name evidence="2" type="ORF">AVDCRST_MAG56-5879</name>
</gene>
<protein>
    <submittedName>
        <fullName evidence="2">Uncharacterized protein</fullName>
    </submittedName>
</protein>
<feature type="region of interest" description="Disordered" evidence="1">
    <location>
        <begin position="73"/>
        <end position="230"/>
    </location>
</feature>
<dbReference type="EMBL" id="CADCTQ010000480">
    <property type="protein sequence ID" value="CAA9306106.1"/>
    <property type="molecule type" value="Genomic_DNA"/>
</dbReference>
<feature type="compositionally biased region" description="Polar residues" evidence="1">
    <location>
        <begin position="130"/>
        <end position="145"/>
    </location>
</feature>
<dbReference type="PROSITE" id="PS51257">
    <property type="entry name" value="PROKAR_LIPOPROTEIN"/>
    <property type="match status" value="1"/>
</dbReference>
<feature type="compositionally biased region" description="Polar residues" evidence="1">
    <location>
        <begin position="83"/>
        <end position="103"/>
    </location>
</feature>